<name>A0A0N0NPH9_9EURO</name>
<accession>A0A0N0NPH9</accession>
<dbReference type="EMBL" id="LFJN01000006">
    <property type="protein sequence ID" value="KPI42771.1"/>
    <property type="molecule type" value="Genomic_DNA"/>
</dbReference>
<dbReference type="GO" id="GO:0047372">
    <property type="term" value="F:monoacylglycerol lipase activity"/>
    <property type="evidence" value="ECO:0007669"/>
    <property type="project" value="TreeGrafter"/>
</dbReference>
<dbReference type="STRING" id="1664694.A0A0N0NPH9"/>
<dbReference type="Pfam" id="PF00561">
    <property type="entry name" value="Abhydrolase_1"/>
    <property type="match status" value="1"/>
</dbReference>
<dbReference type="RefSeq" id="XP_018002734.1">
    <property type="nucleotide sequence ID" value="XM_018142060.1"/>
</dbReference>
<comment type="caution">
    <text evidence="2">The sequence shown here is derived from an EMBL/GenBank/DDBJ whole genome shotgun (WGS) entry which is preliminary data.</text>
</comment>
<feature type="domain" description="AB hydrolase-1" evidence="1">
    <location>
        <begin position="39"/>
        <end position="278"/>
    </location>
</feature>
<organism evidence="2 3">
    <name type="scientific">Cyphellophora attinorum</name>
    <dbReference type="NCBI Taxonomy" id="1664694"/>
    <lineage>
        <taxon>Eukaryota</taxon>
        <taxon>Fungi</taxon>
        <taxon>Dikarya</taxon>
        <taxon>Ascomycota</taxon>
        <taxon>Pezizomycotina</taxon>
        <taxon>Eurotiomycetes</taxon>
        <taxon>Chaetothyriomycetidae</taxon>
        <taxon>Chaetothyriales</taxon>
        <taxon>Cyphellophoraceae</taxon>
        <taxon>Cyphellophora</taxon>
    </lineage>
</organism>
<dbReference type="PANTHER" id="PTHR43798">
    <property type="entry name" value="MONOACYLGLYCEROL LIPASE"/>
    <property type="match status" value="1"/>
</dbReference>
<keyword evidence="3" id="KW-1185">Reference proteome</keyword>
<keyword evidence="2" id="KW-0378">Hydrolase</keyword>
<dbReference type="Proteomes" id="UP000038010">
    <property type="component" value="Unassembled WGS sequence"/>
</dbReference>
<dbReference type="InterPro" id="IPR029058">
    <property type="entry name" value="AB_hydrolase_fold"/>
</dbReference>
<sequence>MAETAKTQFVTADNGVKFAYRRFGKASDVPIVHHIHFRGSMEFWDPLLVNTIAQYREVILFDNAGTGQSSGNVPTTFKGWASDLAAFIKALGLKQVDLFGFSMGGIAVLQTALDYPELVRKLVIAGARASVPEKGPVEGIIWPQEQNPPEYTTKLAYAVTAEEGKEGLKYACFPETDRGEAAFNEYWARISTRTAEPLRLDLLPMDPQGNNQYVALVDALTPQPNNSFDRLGELKIPVLVLNGDADMVVPTSHSYELLKKVDNAQLILYPRSSHGFLWQYAKRVGEDADRFLDSVDFD</sequence>
<dbReference type="InterPro" id="IPR050266">
    <property type="entry name" value="AB_hydrolase_sf"/>
</dbReference>
<dbReference type="GO" id="GO:0046464">
    <property type="term" value="P:acylglycerol catabolic process"/>
    <property type="evidence" value="ECO:0007669"/>
    <property type="project" value="TreeGrafter"/>
</dbReference>
<evidence type="ECO:0000259" key="1">
    <source>
        <dbReference type="Pfam" id="PF00561"/>
    </source>
</evidence>
<dbReference type="InterPro" id="IPR000073">
    <property type="entry name" value="AB_hydrolase_1"/>
</dbReference>
<evidence type="ECO:0000313" key="3">
    <source>
        <dbReference type="Proteomes" id="UP000038010"/>
    </source>
</evidence>
<reference evidence="2 3" key="1">
    <citation type="submission" date="2015-06" db="EMBL/GenBank/DDBJ databases">
        <title>Draft genome of the ant-associated black yeast Phialophora attae CBS 131958.</title>
        <authorList>
            <person name="Moreno L.F."/>
            <person name="Stielow B.J."/>
            <person name="de Hoog S."/>
            <person name="Vicente V.A."/>
            <person name="Weiss V.A."/>
            <person name="de Vries M."/>
            <person name="Cruz L.M."/>
            <person name="Souza E.M."/>
        </authorList>
    </citation>
    <scope>NUCLEOTIDE SEQUENCE [LARGE SCALE GENOMIC DNA]</scope>
    <source>
        <strain evidence="2 3">CBS 131958</strain>
    </source>
</reference>
<gene>
    <name evidence="2" type="ORF">AB675_2115</name>
</gene>
<dbReference type="VEuPathDB" id="FungiDB:AB675_2115"/>
<dbReference type="Gene3D" id="3.40.50.1820">
    <property type="entry name" value="alpha/beta hydrolase"/>
    <property type="match status" value="1"/>
</dbReference>
<dbReference type="GO" id="GO:0016020">
    <property type="term" value="C:membrane"/>
    <property type="evidence" value="ECO:0007669"/>
    <property type="project" value="TreeGrafter"/>
</dbReference>
<dbReference type="SUPFAM" id="SSF53474">
    <property type="entry name" value="alpha/beta-Hydrolases"/>
    <property type="match status" value="1"/>
</dbReference>
<proteinExistence type="predicted"/>
<dbReference type="GeneID" id="28733940"/>
<protein>
    <submittedName>
        <fullName evidence="2">2-hydroxy-6-oxononadienedioate/2-hydroxy-6-oxononatrienedioate hydrolase</fullName>
    </submittedName>
</protein>
<evidence type="ECO:0000313" key="2">
    <source>
        <dbReference type="EMBL" id="KPI42771.1"/>
    </source>
</evidence>
<dbReference type="PRINTS" id="PR00111">
    <property type="entry name" value="ABHYDROLASE"/>
</dbReference>
<dbReference type="PANTHER" id="PTHR43798:SF5">
    <property type="entry name" value="MONOACYLGLYCEROL LIPASE ABHD6"/>
    <property type="match status" value="1"/>
</dbReference>
<dbReference type="OrthoDB" id="8119704at2759"/>
<dbReference type="AlphaFoldDB" id="A0A0N0NPH9"/>